<proteinExistence type="inferred from homology"/>
<dbReference type="GO" id="GO:0016787">
    <property type="term" value="F:hydrolase activity"/>
    <property type="evidence" value="ECO:0007669"/>
    <property type="project" value="UniProtKB-KW"/>
</dbReference>
<dbReference type="Proteomes" id="UP001626550">
    <property type="component" value="Unassembled WGS sequence"/>
</dbReference>
<dbReference type="PANTHER" id="PTHR11782">
    <property type="entry name" value="ADENOSINE/GUANOSINE DIPHOSPHATASE"/>
    <property type="match status" value="1"/>
</dbReference>
<keyword evidence="4" id="KW-0732">Signal</keyword>
<comment type="similarity">
    <text evidence="1">Belongs to the GDA1/CD39 NTPase family.</text>
</comment>
<evidence type="ECO:0000313" key="6">
    <source>
        <dbReference type="Proteomes" id="UP001626550"/>
    </source>
</evidence>
<dbReference type="EMBL" id="JBJKFK010000811">
    <property type="protein sequence ID" value="KAL3315156.1"/>
    <property type="molecule type" value="Genomic_DNA"/>
</dbReference>
<reference evidence="5 6" key="1">
    <citation type="submission" date="2024-11" db="EMBL/GenBank/DDBJ databases">
        <title>Adaptive evolution of stress response genes in parasites aligns with host niche diversity.</title>
        <authorList>
            <person name="Hahn C."/>
            <person name="Resl P."/>
        </authorList>
    </citation>
    <scope>NUCLEOTIDE SEQUENCE [LARGE SCALE GENOMIC DNA]</scope>
    <source>
        <strain evidence="5">EGGRZ-B1_66</strain>
        <tissue evidence="5">Body</tissue>
    </source>
</reference>
<dbReference type="Pfam" id="PF01150">
    <property type="entry name" value="GDA1_CD39"/>
    <property type="match status" value="1"/>
</dbReference>
<evidence type="ECO:0000313" key="5">
    <source>
        <dbReference type="EMBL" id="KAL3315156.1"/>
    </source>
</evidence>
<keyword evidence="2" id="KW-0378">Hydrolase</keyword>
<dbReference type="Gene3D" id="3.30.420.40">
    <property type="match status" value="1"/>
</dbReference>
<gene>
    <name evidence="5" type="primary">ENTPD5_1</name>
    <name evidence="5" type="ORF">Ciccas_006215</name>
</gene>
<sequence length="443" mass="49891">MNPRLLLIMIFQLVVCRTDPVVNNTLLVFDAGSSSTRLHLFQIRVIGFDRQKLLPGDFQLLYAEKLANFQPIASYLDDPESLRQLLKMILQKTTLVLSSIQSSCSSTRIYLRGTAGLRSLPEKASYNLLKEIRLAFHLHTPYTVATDAVQLMTGEKEALYLWISANFLQSTLSSRQAESTYVLMDLGAGSAQIARGLTSAQEDDAKTYRILGVPFQVETRSYENAGREAARIRFFTNDRSVCVPSTGTALTYEFDNKKFALFGAEIADQLRFDVCYKIAKSIILDLEIRPLFTAASRSPLQLHGVSAFYWIIHRIFYLDYDCSTEPTNIQCQSKSHAISIQFIEESAKKYCENLPTLREQMIGFICTDLVYLLALLKDGYGIVGPDDRLLVATELSHKEISWPLGFALQKTYQHVSTVNLSSATMYPLLNSIMCAFATLIIRN</sequence>
<accession>A0ABD2QA73</accession>
<feature type="active site" description="Proton acceptor" evidence="3">
    <location>
        <position position="157"/>
    </location>
</feature>
<name>A0ABD2QA73_9PLAT</name>
<dbReference type="AlphaFoldDB" id="A0ABD2QA73"/>
<comment type="caution">
    <text evidence="5">The sequence shown here is derived from an EMBL/GenBank/DDBJ whole genome shotgun (WGS) entry which is preliminary data.</text>
</comment>
<evidence type="ECO:0000256" key="4">
    <source>
        <dbReference type="SAM" id="SignalP"/>
    </source>
</evidence>
<dbReference type="InterPro" id="IPR000407">
    <property type="entry name" value="GDA1_CD39_NTPase"/>
</dbReference>
<evidence type="ECO:0000256" key="3">
    <source>
        <dbReference type="PIRSR" id="PIRSR600407-1"/>
    </source>
</evidence>
<organism evidence="5 6">
    <name type="scientific">Cichlidogyrus casuarinus</name>
    <dbReference type="NCBI Taxonomy" id="1844966"/>
    <lineage>
        <taxon>Eukaryota</taxon>
        <taxon>Metazoa</taxon>
        <taxon>Spiralia</taxon>
        <taxon>Lophotrochozoa</taxon>
        <taxon>Platyhelminthes</taxon>
        <taxon>Monogenea</taxon>
        <taxon>Monopisthocotylea</taxon>
        <taxon>Dactylogyridea</taxon>
        <taxon>Ancyrocephalidae</taxon>
        <taxon>Cichlidogyrus</taxon>
    </lineage>
</organism>
<feature type="signal peptide" evidence="4">
    <location>
        <begin position="1"/>
        <end position="18"/>
    </location>
</feature>
<evidence type="ECO:0000256" key="1">
    <source>
        <dbReference type="ARBA" id="ARBA00009283"/>
    </source>
</evidence>
<evidence type="ECO:0000256" key="2">
    <source>
        <dbReference type="ARBA" id="ARBA00022801"/>
    </source>
</evidence>
<dbReference type="PANTHER" id="PTHR11782:SF127">
    <property type="entry name" value="NTPASE, ISOFORM F"/>
    <property type="match status" value="1"/>
</dbReference>
<feature type="chain" id="PRO_5044873816" evidence="4">
    <location>
        <begin position="19"/>
        <end position="443"/>
    </location>
</feature>
<protein>
    <submittedName>
        <fullName evidence="5">Ectonucleoside triphosphate diphosphohydrolase 5</fullName>
    </submittedName>
</protein>
<dbReference type="Gene3D" id="3.30.420.150">
    <property type="entry name" value="Exopolyphosphatase. Domain 2"/>
    <property type="match status" value="1"/>
</dbReference>
<keyword evidence="6" id="KW-1185">Reference proteome</keyword>